<name>A0A384WWP2_9CAUD</name>
<protein>
    <submittedName>
        <fullName evidence="1">Uncharacterized protein</fullName>
    </submittedName>
</protein>
<reference evidence="1 2" key="1">
    <citation type="submission" date="2017-08" db="EMBL/GenBank/DDBJ databases">
        <title>Complete genome sequence of bacteriophage vB_VpaP_KF2.</title>
        <authorList>
            <person name="Yu J."/>
            <person name="Kwak S.-J."/>
            <person name="Lim J.-A."/>
            <person name="Chang H.-J."/>
        </authorList>
    </citation>
    <scope>NUCLEOTIDE SEQUENCE [LARGE SCALE GENOMIC DNA]</scope>
</reference>
<dbReference type="EMBL" id="MF754112">
    <property type="protein sequence ID" value="ATI19092.1"/>
    <property type="molecule type" value="Genomic_DNA"/>
</dbReference>
<keyword evidence="2" id="KW-1185">Reference proteome</keyword>
<organism evidence="1 2">
    <name type="scientific">Vibrio phage vB_VpaP_KF2</name>
    <dbReference type="NCBI Taxonomy" id="2041473"/>
    <lineage>
        <taxon>Viruses</taxon>
        <taxon>Duplodnaviria</taxon>
        <taxon>Heunggongvirae</taxon>
        <taxon>Uroviricota</taxon>
        <taxon>Caudoviricetes</taxon>
        <taxon>Autographivirales</taxon>
        <taxon>Autoscriptoviridae</taxon>
        <taxon>Maculvirus</taxon>
        <taxon>Maculvirus DE18</taxon>
        <taxon>Maculvirus KF2</taxon>
    </lineage>
</organism>
<evidence type="ECO:0000313" key="1">
    <source>
        <dbReference type="EMBL" id="ATI19092.1"/>
    </source>
</evidence>
<gene>
    <name evidence="1" type="ORF">KF2_024</name>
</gene>
<sequence>MATIRLNADKRRAILNNIMTEWKAKHPAPTAPKLNARAAFVKAYQESWYKRSGIEKAVQNGLTPTALHTSSSLHLYIQDRTGKALGTVWEYFRDGENGTIKLRVPNSTTVVYNDDPLYLQYLKDKSADDKYEIDVEQWHEERRTQERVYKQALEQFKTLKQLTDGWDGIEKYLPEEFEVQSTAVTVVPQLP</sequence>
<proteinExistence type="predicted"/>
<dbReference type="Proteomes" id="UP000257845">
    <property type="component" value="Segment"/>
</dbReference>
<accession>A0A384WWP2</accession>
<evidence type="ECO:0000313" key="2">
    <source>
        <dbReference type="Proteomes" id="UP000257845"/>
    </source>
</evidence>